<feature type="binding site" evidence="13">
    <location>
        <begin position="122"/>
        <end position="125"/>
    </location>
    <ligand>
        <name>NAD(+)</name>
        <dbReference type="ChEBI" id="CHEBI:57540"/>
    </ligand>
</feature>
<evidence type="ECO:0000256" key="9">
    <source>
        <dbReference type="ARBA" id="ARBA00037922"/>
    </source>
</evidence>
<evidence type="ECO:0000313" key="17">
    <source>
        <dbReference type="Proteomes" id="UP000663570"/>
    </source>
</evidence>
<evidence type="ECO:0000256" key="2">
    <source>
        <dbReference type="ARBA" id="ARBA00022490"/>
    </source>
</evidence>
<keyword evidence="4 13" id="KW-0521">NADP</keyword>
<feature type="domain" description="Dihydrodipicolinate reductase C-terminal" evidence="15">
    <location>
        <begin position="128"/>
        <end position="264"/>
    </location>
</feature>
<dbReference type="InterPro" id="IPR023940">
    <property type="entry name" value="DHDPR_bac"/>
</dbReference>
<comment type="subunit">
    <text evidence="13">Homotetramer.</text>
</comment>
<dbReference type="RefSeq" id="WP_206252911.1">
    <property type="nucleotide sequence ID" value="NZ_CP071060.1"/>
</dbReference>
<gene>
    <name evidence="13 16" type="primary">dapB</name>
    <name evidence="16" type="ORF">JY500_12795</name>
</gene>
<comment type="catalytic activity">
    <reaction evidence="12 13">
        <text>(S)-2,3,4,5-tetrahydrodipicolinate + NAD(+) + H2O = (2S,4S)-4-hydroxy-2,3,4,5-tetrahydrodipicolinate + NADH + H(+)</text>
        <dbReference type="Rhea" id="RHEA:35323"/>
        <dbReference type="ChEBI" id="CHEBI:15377"/>
        <dbReference type="ChEBI" id="CHEBI:15378"/>
        <dbReference type="ChEBI" id="CHEBI:16845"/>
        <dbReference type="ChEBI" id="CHEBI:57540"/>
        <dbReference type="ChEBI" id="CHEBI:57945"/>
        <dbReference type="ChEBI" id="CHEBI:67139"/>
        <dbReference type="EC" id="1.17.1.8"/>
    </reaction>
</comment>
<keyword evidence="17" id="KW-1185">Reference proteome</keyword>
<feature type="binding site" evidence="13">
    <location>
        <position position="35"/>
    </location>
    <ligand>
        <name>NAD(+)</name>
        <dbReference type="ChEBI" id="CHEBI:57540"/>
    </ligand>
</feature>
<evidence type="ECO:0000313" key="16">
    <source>
        <dbReference type="EMBL" id="QSI75387.1"/>
    </source>
</evidence>
<organism evidence="16 17">
    <name type="scientific">Niveibacterium microcysteis</name>
    <dbReference type="NCBI Taxonomy" id="2811415"/>
    <lineage>
        <taxon>Bacteria</taxon>
        <taxon>Pseudomonadati</taxon>
        <taxon>Pseudomonadota</taxon>
        <taxon>Betaproteobacteria</taxon>
        <taxon>Rhodocyclales</taxon>
        <taxon>Rhodocyclaceae</taxon>
        <taxon>Niveibacterium</taxon>
    </lineage>
</organism>
<feature type="binding site" evidence="13">
    <location>
        <begin position="165"/>
        <end position="166"/>
    </location>
    <ligand>
        <name>(S)-2,3,4,5-tetrahydrodipicolinate</name>
        <dbReference type="ChEBI" id="CHEBI:16845"/>
    </ligand>
</feature>
<dbReference type="EMBL" id="CP071060">
    <property type="protein sequence ID" value="QSI75387.1"/>
    <property type="molecule type" value="Genomic_DNA"/>
</dbReference>
<name>A0ABX7M0U4_9RHOO</name>
<evidence type="ECO:0000256" key="8">
    <source>
        <dbReference type="ARBA" id="ARBA00023154"/>
    </source>
</evidence>
<evidence type="ECO:0000256" key="13">
    <source>
        <dbReference type="HAMAP-Rule" id="MF_00102"/>
    </source>
</evidence>
<comment type="subcellular location">
    <subcellularLocation>
        <location evidence="13">Cytoplasm</location>
    </subcellularLocation>
</comment>
<evidence type="ECO:0000256" key="11">
    <source>
        <dbReference type="ARBA" id="ARBA00049080"/>
    </source>
</evidence>
<dbReference type="InterPro" id="IPR022664">
    <property type="entry name" value="DapB_N_CS"/>
</dbReference>
<evidence type="ECO:0000259" key="14">
    <source>
        <dbReference type="Pfam" id="PF01113"/>
    </source>
</evidence>
<comment type="pathway">
    <text evidence="9 13">Amino-acid biosynthesis; L-lysine biosynthesis via DAP pathway; (S)-tetrahydrodipicolinate from L-aspartate: step 4/4.</text>
</comment>
<feature type="active site" description="Proton donor" evidence="13">
    <location>
        <position position="159"/>
    </location>
</feature>
<keyword evidence="5 13" id="KW-0220">Diaminopimelate biosynthesis</keyword>
<dbReference type="Pfam" id="PF05173">
    <property type="entry name" value="DapB_C"/>
    <property type="match status" value="1"/>
</dbReference>
<dbReference type="InterPro" id="IPR000846">
    <property type="entry name" value="DapB_N"/>
</dbReference>
<comment type="catalytic activity">
    <reaction evidence="11 13">
        <text>(S)-2,3,4,5-tetrahydrodipicolinate + NADP(+) + H2O = (2S,4S)-4-hydroxy-2,3,4,5-tetrahydrodipicolinate + NADPH + H(+)</text>
        <dbReference type="Rhea" id="RHEA:35331"/>
        <dbReference type="ChEBI" id="CHEBI:15377"/>
        <dbReference type="ChEBI" id="CHEBI:15378"/>
        <dbReference type="ChEBI" id="CHEBI:16845"/>
        <dbReference type="ChEBI" id="CHEBI:57783"/>
        <dbReference type="ChEBI" id="CHEBI:58349"/>
        <dbReference type="ChEBI" id="CHEBI:67139"/>
        <dbReference type="EC" id="1.17.1.8"/>
    </reaction>
</comment>
<evidence type="ECO:0000256" key="5">
    <source>
        <dbReference type="ARBA" id="ARBA00022915"/>
    </source>
</evidence>
<evidence type="ECO:0000256" key="10">
    <source>
        <dbReference type="ARBA" id="ARBA00038983"/>
    </source>
</evidence>
<dbReference type="PANTHER" id="PTHR20836">
    <property type="entry name" value="DIHYDRODIPICOLINATE REDUCTASE"/>
    <property type="match status" value="1"/>
</dbReference>
<dbReference type="Proteomes" id="UP000663570">
    <property type="component" value="Chromosome"/>
</dbReference>
<keyword evidence="7 13" id="KW-0520">NAD</keyword>
<evidence type="ECO:0000256" key="4">
    <source>
        <dbReference type="ARBA" id="ARBA00022857"/>
    </source>
</evidence>
<feature type="binding site" evidence="13">
    <location>
        <position position="156"/>
    </location>
    <ligand>
        <name>(S)-2,3,4,5-tetrahydrodipicolinate</name>
        <dbReference type="ChEBI" id="CHEBI:16845"/>
    </ligand>
</feature>
<evidence type="ECO:0000259" key="15">
    <source>
        <dbReference type="Pfam" id="PF05173"/>
    </source>
</evidence>
<evidence type="ECO:0000256" key="12">
    <source>
        <dbReference type="ARBA" id="ARBA00049396"/>
    </source>
</evidence>
<evidence type="ECO:0000256" key="7">
    <source>
        <dbReference type="ARBA" id="ARBA00023027"/>
    </source>
</evidence>
<dbReference type="HAMAP" id="MF_00102">
    <property type="entry name" value="DapB"/>
    <property type="match status" value="1"/>
</dbReference>
<dbReference type="PROSITE" id="PS01298">
    <property type="entry name" value="DAPB"/>
    <property type="match status" value="1"/>
</dbReference>
<feature type="active site" description="Proton donor/acceptor" evidence="13">
    <location>
        <position position="155"/>
    </location>
</feature>
<dbReference type="InterPro" id="IPR022663">
    <property type="entry name" value="DapB_C"/>
</dbReference>
<comment type="caution">
    <text evidence="13">Lacks conserved residue(s) required for the propagation of feature annotation.</text>
</comment>
<comment type="function">
    <text evidence="13">Catalyzes the conversion of 4-hydroxy-tetrahydrodipicolinate (HTPA) to tetrahydrodipicolinate.</text>
</comment>
<feature type="domain" description="Dihydrodipicolinate reductase N-terminal" evidence="14">
    <location>
        <begin position="3"/>
        <end position="125"/>
    </location>
</feature>
<dbReference type="Pfam" id="PF01113">
    <property type="entry name" value="DapB_N"/>
    <property type="match status" value="1"/>
</dbReference>
<reference evidence="16 17" key="1">
    <citation type="submission" date="2021-02" db="EMBL/GenBank/DDBJ databases">
        <title>Niveibacterium changnyeongensis HC41.</title>
        <authorList>
            <person name="Kang M."/>
        </authorList>
    </citation>
    <scope>NUCLEOTIDE SEQUENCE [LARGE SCALE GENOMIC DNA]</scope>
    <source>
        <strain evidence="16 17">HC41</strain>
    </source>
</reference>
<dbReference type="SUPFAM" id="SSF51735">
    <property type="entry name" value="NAD(P)-binding Rossmann-fold domains"/>
    <property type="match status" value="1"/>
</dbReference>
<dbReference type="CDD" id="cd02274">
    <property type="entry name" value="DHDPR_N"/>
    <property type="match status" value="1"/>
</dbReference>
<accession>A0ABX7M0U4</accession>
<protein>
    <recommendedName>
        <fullName evidence="10 13">4-hydroxy-tetrahydrodipicolinate reductase</fullName>
        <shortName evidence="13">HTPA reductase</shortName>
        <ecNumber evidence="10 13">1.17.1.8</ecNumber>
    </recommendedName>
</protein>
<keyword evidence="6 13" id="KW-0560">Oxidoreductase</keyword>
<dbReference type="Gene3D" id="3.40.50.720">
    <property type="entry name" value="NAD(P)-binding Rossmann-like Domain"/>
    <property type="match status" value="1"/>
</dbReference>
<sequence>MTVNVAIAGASGRMGRMLIEATLRDPACALAAALDLPDSPFLGRDAGELVGIGQSVAISSDVAAAFDVADCLIDFTRPEGTLRHLEAARVAGKAMIIGTTGFDAAGKEAIARAAETIPVVFAPNMAVGVNAVFRLLDVAARILASGYDIEIIEAHHRHKIDAPSGTALRMGEVVANAVGRDLEACAVYGREGVTGERPAQQIGFATVRGGDIVGDHTVLFAGLGERVEITHKASSRMPYALGALRAAAFLKGRKAGLYDMQDVLGLK</sequence>
<dbReference type="SUPFAM" id="SSF55347">
    <property type="entry name" value="Glyceraldehyde-3-phosphate dehydrogenase-like, C-terminal domain"/>
    <property type="match status" value="1"/>
</dbReference>
<dbReference type="PIRSF" id="PIRSF000161">
    <property type="entry name" value="DHPR"/>
    <property type="match status" value="1"/>
</dbReference>
<feature type="binding site" evidence="13">
    <location>
        <begin position="9"/>
        <end position="14"/>
    </location>
    <ligand>
        <name>NAD(+)</name>
        <dbReference type="ChEBI" id="CHEBI:57540"/>
    </ligand>
</feature>
<comment type="caution">
    <text evidence="13">Was originally thought to be a dihydrodipicolinate reductase (DHDPR), catalyzing the conversion of dihydrodipicolinate to tetrahydrodipicolinate. However, it was shown in E.coli that the substrate of the enzymatic reaction is not dihydrodipicolinate (DHDP) but in fact (2S,4S)-4-hydroxy-2,3,4,5-tetrahydrodipicolinic acid (HTPA), the product released by the DapA-catalyzed reaction.</text>
</comment>
<dbReference type="NCBIfam" id="TIGR00036">
    <property type="entry name" value="dapB"/>
    <property type="match status" value="1"/>
</dbReference>
<dbReference type="EC" id="1.17.1.8" evidence="10 13"/>
<dbReference type="GO" id="GO:0008839">
    <property type="term" value="F:4-hydroxy-tetrahydrodipicolinate reductase"/>
    <property type="evidence" value="ECO:0007669"/>
    <property type="project" value="UniProtKB-EC"/>
</dbReference>
<evidence type="ECO:0000256" key="6">
    <source>
        <dbReference type="ARBA" id="ARBA00023002"/>
    </source>
</evidence>
<dbReference type="Gene3D" id="3.30.360.10">
    <property type="entry name" value="Dihydrodipicolinate Reductase, domain 2"/>
    <property type="match status" value="1"/>
</dbReference>
<keyword evidence="2 13" id="KW-0963">Cytoplasm</keyword>
<dbReference type="InterPro" id="IPR036291">
    <property type="entry name" value="NAD(P)-bd_dom_sf"/>
</dbReference>
<keyword evidence="8 13" id="KW-0457">Lysine biosynthesis</keyword>
<feature type="binding site" evidence="13">
    <location>
        <begin position="98"/>
        <end position="100"/>
    </location>
    <ligand>
        <name>NAD(+)</name>
        <dbReference type="ChEBI" id="CHEBI:57540"/>
    </ligand>
</feature>
<keyword evidence="3 13" id="KW-0028">Amino-acid biosynthesis</keyword>
<proteinExistence type="inferred from homology"/>
<evidence type="ECO:0000256" key="1">
    <source>
        <dbReference type="ARBA" id="ARBA00006642"/>
    </source>
</evidence>
<dbReference type="PANTHER" id="PTHR20836:SF0">
    <property type="entry name" value="4-HYDROXY-TETRAHYDRODIPICOLINATE REDUCTASE 1, CHLOROPLASTIC-RELATED"/>
    <property type="match status" value="1"/>
</dbReference>
<comment type="similarity">
    <text evidence="1 13">Belongs to the DapB family.</text>
</comment>
<evidence type="ECO:0000256" key="3">
    <source>
        <dbReference type="ARBA" id="ARBA00022605"/>
    </source>
</evidence>